<evidence type="ECO:0000256" key="4">
    <source>
        <dbReference type="ARBA" id="ARBA00022670"/>
    </source>
</evidence>
<keyword evidence="13 14" id="KW-0472">Membrane</keyword>
<keyword evidence="17" id="KW-1185">Reference proteome</keyword>
<keyword evidence="3 14" id="KW-1003">Cell membrane</keyword>
<keyword evidence="5 14" id="KW-0812">Transmembrane</keyword>
<evidence type="ECO:0000256" key="9">
    <source>
        <dbReference type="ARBA" id="ARBA00022833"/>
    </source>
</evidence>
<evidence type="ECO:0000256" key="6">
    <source>
        <dbReference type="ARBA" id="ARBA00022723"/>
    </source>
</evidence>
<organism evidence="16 17">
    <name type="scientific">Thermobifida alba</name>
    <name type="common">Thermomonospora alba</name>
    <dbReference type="NCBI Taxonomy" id="53522"/>
    <lineage>
        <taxon>Bacteria</taxon>
        <taxon>Bacillati</taxon>
        <taxon>Actinomycetota</taxon>
        <taxon>Actinomycetes</taxon>
        <taxon>Streptosporangiales</taxon>
        <taxon>Nocardiopsidaceae</taxon>
        <taxon>Thermobifida</taxon>
    </lineage>
</organism>
<evidence type="ECO:0000256" key="13">
    <source>
        <dbReference type="ARBA" id="ARBA00023136"/>
    </source>
</evidence>
<evidence type="ECO:0000256" key="10">
    <source>
        <dbReference type="ARBA" id="ARBA00022989"/>
    </source>
</evidence>
<dbReference type="Pfam" id="PF02163">
    <property type="entry name" value="Peptidase_M50"/>
    <property type="match status" value="2"/>
</dbReference>
<evidence type="ECO:0000259" key="15">
    <source>
        <dbReference type="Pfam" id="PF02163"/>
    </source>
</evidence>
<evidence type="ECO:0000256" key="3">
    <source>
        <dbReference type="ARBA" id="ARBA00022475"/>
    </source>
</evidence>
<sequence length="383" mass="40816">MNQPDGAPSRTDRGRGGLRIGRPFGIPVYVTPSWVVIAVLITLLYQPVVDDTLHLGAASYLVALVFAVLLYASVLVHELAHCVAARRYGLPVRSITLYMLGGVSEIDREAERPRQEFWIAFSGPLLSLVLAVAGFACYLMVAPDTVVGVLVWQLWMANLLVGVFNLLPGLPLDGGRMLRAGVWAASGRPLAGTVAAAWTGRALAAAVIALPFGYSWLMWRSAPSIFAILWTVLLGAFIWRNASAALYVARVRARLPRLVARDLARAAVAVTADTPLSEALRRRAAADAEAILVVDSAGTPTSLVDDAAADAVPAQRRPWLPVAHAARTLTPETVLPADLAGEELLDAMNARPAAQYLLVDADGTAVGALRTADVRRAVAGTRR</sequence>
<dbReference type="GO" id="GO:0008233">
    <property type="term" value="F:peptidase activity"/>
    <property type="evidence" value="ECO:0007669"/>
    <property type="project" value="UniProtKB-KW"/>
</dbReference>
<gene>
    <name evidence="16" type="ORF">FOF52_08645</name>
</gene>
<dbReference type="CDD" id="cd06164">
    <property type="entry name" value="S2P-M50_SpoIVFB_CBS"/>
    <property type="match status" value="1"/>
</dbReference>
<evidence type="ECO:0000256" key="12">
    <source>
        <dbReference type="ARBA" id="ARBA00023122"/>
    </source>
</evidence>
<feature type="transmembrane region" description="Helical" evidence="14">
    <location>
        <begin position="190"/>
        <end position="213"/>
    </location>
</feature>
<accession>A0ABY4L3Y9</accession>
<feature type="domain" description="Peptidase M50" evidence="15">
    <location>
        <begin position="147"/>
        <end position="200"/>
    </location>
</feature>
<comment type="similarity">
    <text evidence="2 14">Belongs to the peptidase M50B family.</text>
</comment>
<dbReference type="Gene3D" id="3.10.580.10">
    <property type="entry name" value="CBS-domain"/>
    <property type="match status" value="1"/>
</dbReference>
<keyword evidence="10 14" id="KW-1133">Transmembrane helix</keyword>
<evidence type="ECO:0000256" key="11">
    <source>
        <dbReference type="ARBA" id="ARBA00023049"/>
    </source>
</evidence>
<feature type="transmembrane region" description="Helical" evidence="14">
    <location>
        <begin position="24"/>
        <end position="45"/>
    </location>
</feature>
<dbReference type="RefSeq" id="WP_248593319.1">
    <property type="nucleotide sequence ID" value="NZ_BAABEB010000027.1"/>
</dbReference>
<feature type="domain" description="Peptidase M50" evidence="15">
    <location>
        <begin position="66"/>
        <end position="141"/>
    </location>
</feature>
<keyword evidence="4 14" id="KW-0645">Protease</keyword>
<evidence type="ECO:0000256" key="8">
    <source>
        <dbReference type="ARBA" id="ARBA00022801"/>
    </source>
</evidence>
<evidence type="ECO:0000313" key="17">
    <source>
        <dbReference type="Proteomes" id="UP000832041"/>
    </source>
</evidence>
<reference evidence="16 17" key="1">
    <citation type="submission" date="2020-04" db="EMBL/GenBank/DDBJ databases">
        <title>Thermobifida alba genome sequencing and assembly.</title>
        <authorList>
            <person name="Luzics S."/>
            <person name="Horvath B."/>
            <person name="Nagy I."/>
            <person name="Toth A."/>
            <person name="Nagy I."/>
            <person name="Kukolya J."/>
        </authorList>
    </citation>
    <scope>NUCLEOTIDE SEQUENCE [LARGE SCALE GENOMIC DNA]</scope>
    <source>
        <strain evidence="16 17">DSM 43795</strain>
    </source>
</reference>
<evidence type="ECO:0000256" key="7">
    <source>
        <dbReference type="ARBA" id="ARBA00022737"/>
    </source>
</evidence>
<dbReference type="SUPFAM" id="SSF54631">
    <property type="entry name" value="CBS-domain pair"/>
    <property type="match status" value="1"/>
</dbReference>
<dbReference type="InterPro" id="IPR008915">
    <property type="entry name" value="Peptidase_M50"/>
</dbReference>
<dbReference type="PANTHER" id="PTHR39188:SF3">
    <property type="entry name" value="STAGE IV SPORULATION PROTEIN FB"/>
    <property type="match status" value="1"/>
</dbReference>
<dbReference type="Proteomes" id="UP000832041">
    <property type="component" value="Chromosome"/>
</dbReference>
<keyword evidence="11 14" id="KW-0482">Metalloprotease</keyword>
<dbReference type="EMBL" id="CP051627">
    <property type="protein sequence ID" value="UPT21018.1"/>
    <property type="molecule type" value="Genomic_DNA"/>
</dbReference>
<dbReference type="PANTHER" id="PTHR39188">
    <property type="entry name" value="MEMBRANE-ASSOCIATED ZINC METALLOPROTEASE M50B"/>
    <property type="match status" value="1"/>
</dbReference>
<dbReference type="PIRSF" id="PIRSF006404">
    <property type="entry name" value="UCP006404_Pept_M50_CBS"/>
    <property type="match status" value="1"/>
</dbReference>
<protein>
    <recommendedName>
        <fullName evidence="14">Zinc metalloprotease</fullName>
    </recommendedName>
</protein>
<feature type="transmembrane region" description="Helical" evidence="14">
    <location>
        <begin position="225"/>
        <end position="248"/>
    </location>
</feature>
<evidence type="ECO:0000256" key="2">
    <source>
        <dbReference type="ARBA" id="ARBA00007931"/>
    </source>
</evidence>
<feature type="transmembrane region" description="Helical" evidence="14">
    <location>
        <begin position="57"/>
        <end position="77"/>
    </location>
</feature>
<evidence type="ECO:0000256" key="1">
    <source>
        <dbReference type="ARBA" id="ARBA00004651"/>
    </source>
</evidence>
<comment type="cofactor">
    <cofactor evidence="14">
        <name>Zn(2+)</name>
        <dbReference type="ChEBI" id="CHEBI:29105"/>
    </cofactor>
    <text evidence="14">Binds 1 zinc ion per subunit.</text>
</comment>
<feature type="transmembrane region" description="Helical" evidence="14">
    <location>
        <begin position="147"/>
        <end position="170"/>
    </location>
</feature>
<comment type="subcellular location">
    <subcellularLocation>
        <location evidence="1 14">Cell membrane</location>
        <topology evidence="1 14">Multi-pass membrane protein</topology>
    </subcellularLocation>
</comment>
<proteinExistence type="inferred from homology"/>
<keyword evidence="7" id="KW-0677">Repeat</keyword>
<dbReference type="GO" id="GO:0006508">
    <property type="term" value="P:proteolysis"/>
    <property type="evidence" value="ECO:0007669"/>
    <property type="project" value="UniProtKB-KW"/>
</dbReference>
<evidence type="ECO:0000256" key="5">
    <source>
        <dbReference type="ARBA" id="ARBA00022692"/>
    </source>
</evidence>
<evidence type="ECO:0000256" key="14">
    <source>
        <dbReference type="PIRNR" id="PIRNR006404"/>
    </source>
</evidence>
<keyword evidence="8 14" id="KW-0378">Hydrolase</keyword>
<keyword evidence="6 14" id="KW-0479">Metal-binding</keyword>
<dbReference type="InterPro" id="IPR046342">
    <property type="entry name" value="CBS_dom_sf"/>
</dbReference>
<name>A0ABY4L3Y9_THEAE</name>
<evidence type="ECO:0000313" key="16">
    <source>
        <dbReference type="EMBL" id="UPT21018.1"/>
    </source>
</evidence>
<keyword evidence="9 14" id="KW-0862">Zinc</keyword>
<keyword evidence="12" id="KW-0129">CBS domain</keyword>
<dbReference type="InterPro" id="IPR016483">
    <property type="entry name" value="UCP006404_Pept_M50_CBS"/>
</dbReference>
<feature type="transmembrane region" description="Helical" evidence="14">
    <location>
        <begin position="117"/>
        <end position="141"/>
    </location>
</feature>